<dbReference type="Pfam" id="PF13237">
    <property type="entry name" value="Fer4_10"/>
    <property type="match status" value="1"/>
</dbReference>
<dbReference type="AlphaFoldDB" id="A0A832A2C9"/>
<evidence type="ECO:0000256" key="5">
    <source>
        <dbReference type="ARBA" id="ARBA00022827"/>
    </source>
</evidence>
<feature type="domain" description="4Fe-4S ferredoxin-type" evidence="10">
    <location>
        <begin position="110"/>
        <end position="139"/>
    </location>
</feature>
<dbReference type="Pfam" id="PF07992">
    <property type="entry name" value="Pyr_redox_2"/>
    <property type="match status" value="1"/>
</dbReference>
<keyword evidence="7" id="KW-0408">Iron</keyword>
<organism evidence="11">
    <name type="scientific">Desulfacinum infernum</name>
    <dbReference type="NCBI Taxonomy" id="35837"/>
    <lineage>
        <taxon>Bacteria</taxon>
        <taxon>Pseudomonadati</taxon>
        <taxon>Thermodesulfobacteriota</taxon>
        <taxon>Syntrophobacteria</taxon>
        <taxon>Syntrophobacterales</taxon>
        <taxon>Syntrophobacteraceae</taxon>
        <taxon>Desulfacinum</taxon>
    </lineage>
</organism>
<name>A0A832A2C9_9BACT</name>
<keyword evidence="4" id="KW-0479">Metal-binding</keyword>
<reference evidence="11" key="1">
    <citation type="journal article" date="2020" name="mSystems">
        <title>Genome- and Community-Level Interaction Insights into Carbon Utilization and Element Cycling Functions of Hydrothermarchaeota in Hydrothermal Sediment.</title>
        <authorList>
            <person name="Zhou Z."/>
            <person name="Liu Y."/>
            <person name="Xu W."/>
            <person name="Pan J."/>
            <person name="Luo Z.H."/>
            <person name="Li M."/>
        </authorList>
    </citation>
    <scope>NUCLEOTIDE SEQUENCE [LARGE SCALE GENOMIC DNA]</scope>
    <source>
        <strain evidence="11">SpSt-456</strain>
    </source>
</reference>
<dbReference type="InterPro" id="IPR023753">
    <property type="entry name" value="FAD/NAD-binding_dom"/>
</dbReference>
<feature type="domain" description="4Fe-4S ferredoxin-type" evidence="10">
    <location>
        <begin position="974"/>
        <end position="1003"/>
    </location>
</feature>
<keyword evidence="3" id="KW-0004">4Fe-4S</keyword>
<gene>
    <name evidence="11" type="ORF">ENS06_11460</name>
</gene>
<feature type="domain" description="4Fe-4S ferredoxin-type" evidence="10">
    <location>
        <begin position="1004"/>
        <end position="1033"/>
    </location>
</feature>
<evidence type="ECO:0000256" key="9">
    <source>
        <dbReference type="SAM" id="MobiDB-lite"/>
    </source>
</evidence>
<dbReference type="PROSITE" id="PS00198">
    <property type="entry name" value="4FE4S_FER_1"/>
    <property type="match status" value="2"/>
</dbReference>
<dbReference type="Gene3D" id="3.40.50.720">
    <property type="entry name" value="NAD(P)-binding Rossmann-like Domain"/>
    <property type="match status" value="1"/>
</dbReference>
<evidence type="ECO:0000313" key="11">
    <source>
        <dbReference type="EMBL" id="HFK97920.1"/>
    </source>
</evidence>
<dbReference type="SUPFAM" id="SSF51905">
    <property type="entry name" value="FAD/NAD(P)-binding domain"/>
    <property type="match status" value="2"/>
</dbReference>
<dbReference type="GO" id="GO:0046872">
    <property type="term" value="F:metal ion binding"/>
    <property type="evidence" value="ECO:0007669"/>
    <property type="project" value="UniProtKB-KW"/>
</dbReference>
<evidence type="ECO:0000256" key="4">
    <source>
        <dbReference type="ARBA" id="ARBA00022723"/>
    </source>
</evidence>
<comment type="cofactor">
    <cofactor evidence="1">
        <name>FAD</name>
        <dbReference type="ChEBI" id="CHEBI:57692"/>
    </cofactor>
</comment>
<dbReference type="InterPro" id="IPR036188">
    <property type="entry name" value="FAD/NAD-bd_sf"/>
</dbReference>
<dbReference type="Pfam" id="PF12838">
    <property type="entry name" value="Fer4_7"/>
    <property type="match status" value="1"/>
</dbReference>
<evidence type="ECO:0000256" key="1">
    <source>
        <dbReference type="ARBA" id="ARBA00001974"/>
    </source>
</evidence>
<dbReference type="GO" id="GO:0051539">
    <property type="term" value="F:4 iron, 4 sulfur cluster binding"/>
    <property type="evidence" value="ECO:0007669"/>
    <property type="project" value="UniProtKB-KW"/>
</dbReference>
<dbReference type="InterPro" id="IPR039650">
    <property type="entry name" value="HdrA-like"/>
</dbReference>
<dbReference type="InterPro" id="IPR017896">
    <property type="entry name" value="4Fe4S_Fe-S-bd"/>
</dbReference>
<comment type="caution">
    <text evidence="11">The sequence shown here is derived from an EMBL/GenBank/DDBJ whole genome shotgun (WGS) entry which is preliminary data.</text>
</comment>
<dbReference type="EMBL" id="DSTK01000035">
    <property type="protein sequence ID" value="HFK97920.1"/>
    <property type="molecule type" value="Genomic_DNA"/>
</dbReference>
<dbReference type="GO" id="GO:0016491">
    <property type="term" value="F:oxidoreductase activity"/>
    <property type="evidence" value="ECO:0007669"/>
    <property type="project" value="UniProtKB-KW"/>
</dbReference>
<dbReference type="Pfam" id="PF13450">
    <property type="entry name" value="NAD_binding_8"/>
    <property type="match status" value="1"/>
</dbReference>
<keyword evidence="6" id="KW-0560">Oxidoreductase</keyword>
<keyword evidence="8" id="KW-0411">Iron-sulfur</keyword>
<keyword evidence="5" id="KW-0274">FAD</keyword>
<dbReference type="Gene3D" id="3.30.70.20">
    <property type="match status" value="2"/>
</dbReference>
<dbReference type="PANTHER" id="PTHR43498">
    <property type="entry name" value="FERREDOXIN:COB-COM HETERODISULFIDE REDUCTASE SUBUNIT A"/>
    <property type="match status" value="1"/>
</dbReference>
<evidence type="ECO:0000256" key="8">
    <source>
        <dbReference type="ARBA" id="ARBA00023014"/>
    </source>
</evidence>
<feature type="compositionally biased region" description="Basic and acidic residues" evidence="9">
    <location>
        <begin position="462"/>
        <end position="471"/>
    </location>
</feature>
<evidence type="ECO:0000256" key="2">
    <source>
        <dbReference type="ARBA" id="ARBA00006561"/>
    </source>
</evidence>
<dbReference type="PROSITE" id="PS51379">
    <property type="entry name" value="4FE4S_FER_2"/>
    <property type="match status" value="4"/>
</dbReference>
<evidence type="ECO:0000256" key="3">
    <source>
        <dbReference type="ARBA" id="ARBA00022485"/>
    </source>
</evidence>
<feature type="compositionally biased region" description="Low complexity" evidence="9">
    <location>
        <begin position="447"/>
        <end position="458"/>
    </location>
</feature>
<protein>
    <submittedName>
        <fullName evidence="11">CoB--CoM heterodisulfide reductase iron-sulfur subunit A family protein</fullName>
    </submittedName>
</protein>
<proteinExistence type="inferred from homology"/>
<sequence length="1048" mass="113046">MASGLRRNDSPCGETHQTIVVVGGGVAGMHAALQAADLGHSVVLLERDLALGGHMAQLDKTYPTLDCSLCILSPRLLPFGRHPRIRVLVRARLENVEGCAGSFVCTVTQEPAFVNAQKCIGCGSCARACPVERPDPFNLNLGPTKAIRSLYPQAFPSTHAIDRRYCLHFQGEDCRRCAEVCPTGAIDFAERPRVMDLEAGAVILAGGFDLLDRRDIAHPHWFDSPHVVTNLALERYLSATGPTRGVLHPRGLSAPPRHLVFAQCVGSRDPVHGVPYCCGYGCAAALKHIQLTAALPHVERITLCAMDVRAHGRDCEPFFRRVQAMDKVCLVHGRVAEIVPLGTDRGVEVLASHGGFPWRTHADLVVLAMGMRPSEEALRIAKALGLQTDPFGFVRIKEHHTVHTSRDGIYACGAFMGPKSIPSAVQEACAAAIAAGARLTALPEAVPGAVPEPASSPGTEAAPDKTTDESGRIQPHQAASESALQIGVFVCRCGTNIAGVIDTADVARWVKQFPDVAYAAENLFSCSTDATIRMARIIQEKGLNRIVVAACSPRSHLPVFQEVLAKAGLPPGYVRMVNIREQCSWVHADRPHEALVKAKALLAGALAHVRAARAAPPMALPITPSALVLGSSVAALTAALRLADNGIHVLVVESGDTFGGRLSQAYFGRPEVNVDRLYRHFLSRLRTQPRLRVLRRTELADCRGSLGHFQLELRRLSEGASAAERIQETVGAILIAVGADVWKPANLYAYGRSPLVLTQADLAAALERGTVDLTQAQRVLMIQCVGSRNEERPYCSRSCCQQAVSHALELKERFPQLHITILHRDMRTYGLTEIIYEKARQAGIRFLRYDEKRPPRVEPTRFGRRATVDIRWDDPDTQGSFHERVDLLVLSTATVPSPENRHLASILRVPLSADGFFLERHVKLAPVETAVEGIFIAGQCHSPKTISEALVQGDAAAAKMLAVLRQGTLHRAAFVASIDPGRCSRCLSCVAVCPAQAIRVPAAGPLRVDPGACQGCGLCAAECPSRAIDLAGSEEDGLLRGMPSVFCA</sequence>
<dbReference type="InterPro" id="IPR017900">
    <property type="entry name" value="4Fe4S_Fe_S_CS"/>
</dbReference>
<feature type="region of interest" description="Disordered" evidence="9">
    <location>
        <begin position="447"/>
        <end position="477"/>
    </location>
</feature>
<dbReference type="Gene3D" id="3.50.50.60">
    <property type="entry name" value="FAD/NAD(P)-binding domain"/>
    <property type="match status" value="2"/>
</dbReference>
<evidence type="ECO:0000256" key="6">
    <source>
        <dbReference type="ARBA" id="ARBA00023002"/>
    </source>
</evidence>
<dbReference type="PANTHER" id="PTHR43498:SF1">
    <property type="entry name" value="COB--COM HETERODISULFIDE REDUCTASE IRON-SULFUR SUBUNIT A"/>
    <property type="match status" value="1"/>
</dbReference>
<feature type="domain" description="4Fe-4S ferredoxin-type" evidence="10">
    <location>
        <begin position="157"/>
        <end position="191"/>
    </location>
</feature>
<dbReference type="SUPFAM" id="SSF54862">
    <property type="entry name" value="4Fe-4S ferredoxins"/>
    <property type="match status" value="1"/>
</dbReference>
<accession>A0A832A2C9</accession>
<evidence type="ECO:0000259" key="10">
    <source>
        <dbReference type="PROSITE" id="PS51379"/>
    </source>
</evidence>
<evidence type="ECO:0000256" key="7">
    <source>
        <dbReference type="ARBA" id="ARBA00023004"/>
    </source>
</evidence>
<comment type="similarity">
    <text evidence="2">Belongs to the HdrA family.</text>
</comment>
<keyword evidence="5" id="KW-0285">Flavoprotein</keyword>
<dbReference type="PRINTS" id="PR00368">
    <property type="entry name" value="FADPNR"/>
</dbReference>
<dbReference type="Pfam" id="PF12831">
    <property type="entry name" value="FAD_oxidored"/>
    <property type="match status" value="1"/>
</dbReference>